<sequence>MIYPDGEVVEYTYNRAGNLQNMQGKKESHTYDYIKQLGYDEFEQRKYLKYGNDTETNYTYDAVMRILQQLQVKSGTRQVINNSYSYDLVGNVLGIKNVAPVVNNTLGGTSNHEYQYDDFYRLKSAKATYQGEFTKASYELNMSYNKMHNITGKNLIHTLNNEQKGYVLDYNYDNELHPNAPNKITEAGKSQPREYVYDGNGNPTSYTEDQNFRKMNWDEENRLMEINDNGRIHQYTYDTAGERVLKSSGDSQNIAINGQTAATELTKDAVKATGLKTGEETVKKVGDETQKKLRGVQD</sequence>
<dbReference type="PANTHER" id="PTHR32305:SF15">
    <property type="entry name" value="PROTEIN RHSA-RELATED"/>
    <property type="match status" value="1"/>
</dbReference>
<organism evidence="2 4">
    <name type="scientific">Flavobacterium circumlabens</name>
    <dbReference type="NCBI Taxonomy" id="2133765"/>
    <lineage>
        <taxon>Bacteria</taxon>
        <taxon>Pseudomonadati</taxon>
        <taxon>Bacteroidota</taxon>
        <taxon>Flavobacteriia</taxon>
        <taxon>Flavobacteriales</taxon>
        <taxon>Flavobacteriaceae</taxon>
        <taxon>Flavobacterium</taxon>
    </lineage>
</organism>
<dbReference type="PANTHER" id="PTHR32305">
    <property type="match status" value="1"/>
</dbReference>
<dbReference type="InterPro" id="IPR050708">
    <property type="entry name" value="T6SS_VgrG/RHS"/>
</dbReference>
<reference evidence="1" key="3">
    <citation type="submission" date="2019-03" db="EMBL/GenBank/DDBJ databases">
        <authorList>
            <person name="Whitman W."/>
            <person name="Huntemann M."/>
            <person name="Clum A."/>
            <person name="Pillay M."/>
            <person name="Palaniappan K."/>
            <person name="Varghese N."/>
            <person name="Mikhailova N."/>
            <person name="Stamatis D."/>
            <person name="Reddy T."/>
            <person name="Daum C."/>
            <person name="Shapiro N."/>
            <person name="Ivanova N."/>
            <person name="Kyrpides N."/>
            <person name="Woyke T."/>
        </authorList>
    </citation>
    <scope>NUCLEOTIDE SEQUENCE</scope>
    <source>
        <strain evidence="1">P5626</strain>
    </source>
</reference>
<dbReference type="NCBIfam" id="TIGR01643">
    <property type="entry name" value="YD_repeat_2x"/>
    <property type="match status" value="1"/>
</dbReference>
<dbReference type="InterPro" id="IPR006530">
    <property type="entry name" value="YD"/>
</dbReference>
<comment type="caution">
    <text evidence="2">The sequence shown here is derived from an EMBL/GenBank/DDBJ whole genome shotgun (WGS) entry which is preliminary data.</text>
</comment>
<dbReference type="AlphaFoldDB" id="A0A4Y7U7J9"/>
<reference evidence="2 4" key="2">
    <citation type="journal article" date="2018" name="Syst. Appl. Microbiol.">
        <title>Flavobacterium circumlabens sp. nov. and Flavobacterium cupreum sp. nov., two psychrotrophic species isolated from Antarctic environmental samples.</title>
        <authorList>
            <person name="Kralova S."/>
            <person name="Busse H.J."/>
            <person name="Svec P."/>
            <person name="Maslanova I."/>
            <person name="Stankova E."/>
            <person name="Bartak M."/>
            <person name="Sedlacek I."/>
        </authorList>
    </citation>
    <scope>NUCLEOTIDE SEQUENCE [LARGE SCALE GENOMIC DNA]</scope>
    <source>
        <strain evidence="2 4">CCM 8828</strain>
    </source>
</reference>
<evidence type="ECO:0000313" key="4">
    <source>
        <dbReference type="Proteomes" id="UP000298340"/>
    </source>
</evidence>
<keyword evidence="3" id="KW-1185">Reference proteome</keyword>
<dbReference type="EMBL" id="QWDN01000015">
    <property type="protein sequence ID" value="TEB41762.1"/>
    <property type="molecule type" value="Genomic_DNA"/>
</dbReference>
<evidence type="ECO:0000313" key="3">
    <source>
        <dbReference type="Proteomes" id="UP000295270"/>
    </source>
</evidence>
<proteinExistence type="predicted"/>
<gene>
    <name evidence="2" type="ORF">D0809_23770</name>
    <name evidence="1" type="ORF">EV142_11613</name>
</gene>
<dbReference type="EMBL" id="SLWA01000016">
    <property type="protein sequence ID" value="TCN50340.1"/>
    <property type="molecule type" value="Genomic_DNA"/>
</dbReference>
<dbReference type="RefSeq" id="WP_132038294.1">
    <property type="nucleotide sequence ID" value="NZ_QWDN01000015.1"/>
</dbReference>
<reference evidence="1 3" key="1">
    <citation type="journal article" date="2015" name="Stand. Genomic Sci.">
        <title>Genomic Encyclopedia of Bacterial and Archaeal Type Strains, Phase III: the genomes of soil and plant-associated and newly described type strains.</title>
        <authorList>
            <person name="Whitman W.B."/>
            <person name="Woyke T."/>
            <person name="Klenk H.P."/>
            <person name="Zhou Y."/>
            <person name="Lilburn T.G."/>
            <person name="Beck B.J."/>
            <person name="De Vos P."/>
            <person name="Vandamme P."/>
            <person name="Eisen J.A."/>
            <person name="Garrity G."/>
            <person name="Hugenholtz P."/>
            <person name="Kyrpides N.C."/>
        </authorList>
    </citation>
    <scope>NUCLEOTIDE SEQUENCE [LARGE SCALE GENOMIC DNA]</scope>
    <source>
        <strain evidence="1 3">P5626</strain>
    </source>
</reference>
<name>A0A4Y7U7J9_9FLAO</name>
<evidence type="ECO:0000313" key="1">
    <source>
        <dbReference type="EMBL" id="TCN50340.1"/>
    </source>
</evidence>
<dbReference type="Proteomes" id="UP000298340">
    <property type="component" value="Unassembled WGS sequence"/>
</dbReference>
<dbReference type="OrthoDB" id="1376075at2"/>
<evidence type="ECO:0000313" key="2">
    <source>
        <dbReference type="EMBL" id="TEB41762.1"/>
    </source>
</evidence>
<dbReference type="Proteomes" id="UP000295270">
    <property type="component" value="Unassembled WGS sequence"/>
</dbReference>
<protein>
    <submittedName>
        <fullName evidence="1">YD repeat-containing protein</fullName>
    </submittedName>
</protein>
<dbReference type="Gene3D" id="2.180.10.10">
    <property type="entry name" value="RHS repeat-associated core"/>
    <property type="match status" value="1"/>
</dbReference>
<accession>A0A4Y7U7J9</accession>